<evidence type="ECO:0000256" key="1">
    <source>
        <dbReference type="SAM" id="Phobius"/>
    </source>
</evidence>
<protein>
    <recommendedName>
        <fullName evidence="4">Spore coat protein</fullName>
    </recommendedName>
</protein>
<evidence type="ECO:0000313" key="3">
    <source>
        <dbReference type="Proteomes" id="UP001596505"/>
    </source>
</evidence>
<accession>A0ABW2PUM3</accession>
<reference evidence="3" key="1">
    <citation type="journal article" date="2019" name="Int. J. Syst. Evol. Microbiol.">
        <title>The Global Catalogue of Microorganisms (GCM) 10K type strain sequencing project: providing services to taxonomists for standard genome sequencing and annotation.</title>
        <authorList>
            <consortium name="The Broad Institute Genomics Platform"/>
            <consortium name="The Broad Institute Genome Sequencing Center for Infectious Disease"/>
            <person name="Wu L."/>
            <person name="Ma J."/>
        </authorList>
    </citation>
    <scope>NUCLEOTIDE SEQUENCE [LARGE SCALE GENOMIC DNA]</scope>
    <source>
        <strain evidence="3">CGMCC 1.16305</strain>
    </source>
</reference>
<name>A0ABW2PUM3_9BACL</name>
<dbReference type="RefSeq" id="WP_380965242.1">
    <property type="nucleotide sequence ID" value="NZ_JBHTCO010000005.1"/>
</dbReference>
<keyword evidence="3" id="KW-1185">Reference proteome</keyword>
<dbReference type="Proteomes" id="UP001596505">
    <property type="component" value="Unassembled WGS sequence"/>
</dbReference>
<gene>
    <name evidence="2" type="ORF">ACFQRG_07515</name>
</gene>
<organism evidence="2 3">
    <name type="scientific">Scopulibacillus cellulosilyticus</name>
    <dbReference type="NCBI Taxonomy" id="2665665"/>
    <lineage>
        <taxon>Bacteria</taxon>
        <taxon>Bacillati</taxon>
        <taxon>Bacillota</taxon>
        <taxon>Bacilli</taxon>
        <taxon>Bacillales</taxon>
        <taxon>Sporolactobacillaceae</taxon>
        <taxon>Scopulibacillus</taxon>
    </lineage>
</organism>
<comment type="caution">
    <text evidence="2">The sequence shown here is derived from an EMBL/GenBank/DDBJ whole genome shotgun (WGS) entry which is preliminary data.</text>
</comment>
<keyword evidence="1" id="KW-1133">Transmembrane helix</keyword>
<feature type="transmembrane region" description="Helical" evidence="1">
    <location>
        <begin position="69"/>
        <end position="93"/>
    </location>
</feature>
<dbReference type="EMBL" id="JBHTCO010000005">
    <property type="protein sequence ID" value="MFC7392834.1"/>
    <property type="molecule type" value="Genomic_DNA"/>
</dbReference>
<proteinExistence type="predicted"/>
<evidence type="ECO:0008006" key="4">
    <source>
        <dbReference type="Google" id="ProtNLM"/>
    </source>
</evidence>
<sequence>MSVDHFYNQCNQHINKPCEIVCHDGTIHRGIVHSVDRENVYLRPFDGFDGYQGQDGPPYGVFAWGFPGAFAGGFAGGFTGGLLGVGLGSIYAFRPFPYFW</sequence>
<keyword evidence="1" id="KW-0472">Membrane</keyword>
<evidence type="ECO:0000313" key="2">
    <source>
        <dbReference type="EMBL" id="MFC7392834.1"/>
    </source>
</evidence>
<keyword evidence="1" id="KW-0812">Transmembrane</keyword>